<dbReference type="Pfam" id="PF00745">
    <property type="entry name" value="GlutR_dimer"/>
    <property type="match status" value="1"/>
</dbReference>
<keyword evidence="4 9" id="KW-0521">NADP</keyword>
<comment type="catalytic activity">
    <reaction evidence="7 9 14">
        <text>(S)-4-amino-5-oxopentanoate + tRNA(Glu) + NADP(+) = L-glutamyl-tRNA(Glu) + NADPH + H(+)</text>
        <dbReference type="Rhea" id="RHEA:12344"/>
        <dbReference type="Rhea" id="RHEA-COMP:9663"/>
        <dbReference type="Rhea" id="RHEA-COMP:9680"/>
        <dbReference type="ChEBI" id="CHEBI:15378"/>
        <dbReference type="ChEBI" id="CHEBI:57501"/>
        <dbReference type="ChEBI" id="CHEBI:57783"/>
        <dbReference type="ChEBI" id="CHEBI:58349"/>
        <dbReference type="ChEBI" id="CHEBI:78442"/>
        <dbReference type="ChEBI" id="CHEBI:78520"/>
        <dbReference type="EC" id="1.2.1.70"/>
    </reaction>
</comment>
<comment type="pathway">
    <text evidence="1 9 14">Porphyrin-containing compound metabolism; protoporphyrin-IX biosynthesis; 5-aminolevulinate from L-glutamyl-tRNA(Glu): step 1/2.</text>
</comment>
<name>A0A1R3W153_9GAMM</name>
<dbReference type="PANTHER" id="PTHR43013">
    <property type="entry name" value="GLUTAMYL-TRNA REDUCTASE"/>
    <property type="match status" value="1"/>
</dbReference>
<evidence type="ECO:0000256" key="4">
    <source>
        <dbReference type="ARBA" id="ARBA00022857"/>
    </source>
</evidence>
<dbReference type="Pfam" id="PF05201">
    <property type="entry name" value="GlutR_N"/>
    <property type="match status" value="1"/>
</dbReference>
<dbReference type="InterPro" id="IPR015896">
    <property type="entry name" value="4pyrrol_synth_GluRdtase_dimer"/>
</dbReference>
<dbReference type="Gene3D" id="3.30.460.30">
    <property type="entry name" value="Glutamyl-tRNA reductase, N-terminal domain"/>
    <property type="match status" value="1"/>
</dbReference>
<dbReference type="InterPro" id="IPR036453">
    <property type="entry name" value="GluRdtase_dimer_dom_sf"/>
</dbReference>
<evidence type="ECO:0000256" key="13">
    <source>
        <dbReference type="PIRSR" id="PIRSR000445-4"/>
    </source>
</evidence>
<evidence type="ECO:0000256" key="3">
    <source>
        <dbReference type="ARBA" id="ARBA00012970"/>
    </source>
</evidence>
<dbReference type="PIRSF" id="PIRSF000445">
    <property type="entry name" value="4pyrrol_synth_GluRdtase"/>
    <property type="match status" value="1"/>
</dbReference>
<comment type="similarity">
    <text evidence="2 9 14">Belongs to the glutamyl-tRNA reductase family.</text>
</comment>
<dbReference type="Proteomes" id="UP000223759">
    <property type="component" value="Unassembled WGS sequence"/>
</dbReference>
<evidence type="ECO:0000259" key="16">
    <source>
        <dbReference type="Pfam" id="PF01488"/>
    </source>
</evidence>
<dbReference type="PANTHER" id="PTHR43013:SF1">
    <property type="entry name" value="GLUTAMYL-TRNA REDUCTASE"/>
    <property type="match status" value="1"/>
</dbReference>
<proteinExistence type="inferred from homology"/>
<evidence type="ECO:0000256" key="7">
    <source>
        <dbReference type="ARBA" id="ARBA00047464"/>
    </source>
</evidence>
<evidence type="ECO:0000256" key="11">
    <source>
        <dbReference type="PIRSR" id="PIRSR000445-2"/>
    </source>
</evidence>
<dbReference type="InterPro" id="IPR036343">
    <property type="entry name" value="GluRdtase_N_sf"/>
</dbReference>
<feature type="binding site" evidence="9 11">
    <location>
        <position position="124"/>
    </location>
    <ligand>
        <name>substrate</name>
    </ligand>
</feature>
<dbReference type="CDD" id="cd05213">
    <property type="entry name" value="NAD_bind_Glutamyl_tRNA_reduct"/>
    <property type="match status" value="1"/>
</dbReference>
<evidence type="ECO:0000259" key="15">
    <source>
        <dbReference type="Pfam" id="PF00745"/>
    </source>
</evidence>
<evidence type="ECO:0000256" key="8">
    <source>
        <dbReference type="ARBA" id="ARBA00068659"/>
    </source>
</evidence>
<organism evidence="18 19">
    <name type="scientific">Ectothiorhodosinus mongolicus</name>
    <dbReference type="NCBI Taxonomy" id="233100"/>
    <lineage>
        <taxon>Bacteria</taxon>
        <taxon>Pseudomonadati</taxon>
        <taxon>Pseudomonadota</taxon>
        <taxon>Gammaproteobacteria</taxon>
        <taxon>Chromatiales</taxon>
        <taxon>Ectothiorhodospiraceae</taxon>
        <taxon>Ectothiorhodosinus</taxon>
    </lineage>
</organism>
<keyword evidence="6 9" id="KW-0627">Porphyrin biosynthesis</keyword>
<evidence type="ECO:0000256" key="1">
    <source>
        <dbReference type="ARBA" id="ARBA00005059"/>
    </source>
</evidence>
<evidence type="ECO:0000256" key="5">
    <source>
        <dbReference type="ARBA" id="ARBA00023002"/>
    </source>
</evidence>
<dbReference type="SUPFAM" id="SSF51735">
    <property type="entry name" value="NAD(P)-binding Rossmann-fold domains"/>
    <property type="match status" value="1"/>
</dbReference>
<dbReference type="UniPathway" id="UPA00251">
    <property type="reaction ID" value="UER00316"/>
</dbReference>
<feature type="binding site" evidence="9 12">
    <location>
        <begin position="204"/>
        <end position="209"/>
    </location>
    <ligand>
        <name>NADP(+)</name>
        <dbReference type="ChEBI" id="CHEBI:58349"/>
    </ligand>
</feature>
<feature type="binding site" evidence="9 11">
    <location>
        <begin position="129"/>
        <end position="131"/>
    </location>
    <ligand>
        <name>substrate</name>
    </ligand>
</feature>
<feature type="domain" description="Tetrapyrrole biosynthesis glutamyl-tRNA reductase dimerisation" evidence="15">
    <location>
        <begin position="335"/>
        <end position="432"/>
    </location>
</feature>
<comment type="function">
    <text evidence="9">Catalyzes the NADPH-dependent reduction of glutamyl-tRNA(Glu) to glutamate 1-semialdehyde (GSA).</text>
</comment>
<keyword evidence="19" id="KW-1185">Reference proteome</keyword>
<protein>
    <recommendedName>
        <fullName evidence="8 9">Glutamyl-tRNA reductase</fullName>
        <shortName evidence="9">GluTR</shortName>
        <ecNumber evidence="3 9">1.2.1.70</ecNumber>
    </recommendedName>
</protein>
<dbReference type="GO" id="GO:0050661">
    <property type="term" value="F:NADP binding"/>
    <property type="evidence" value="ECO:0007669"/>
    <property type="project" value="InterPro"/>
</dbReference>
<dbReference type="Gene3D" id="3.40.50.720">
    <property type="entry name" value="NAD(P)-binding Rossmann-like Domain"/>
    <property type="match status" value="1"/>
</dbReference>
<feature type="site" description="Important for activity" evidence="9 13">
    <location>
        <position position="114"/>
    </location>
</feature>
<feature type="active site" description="Nucleophile" evidence="9 10">
    <location>
        <position position="66"/>
    </location>
</feature>
<dbReference type="InterPro" id="IPR000343">
    <property type="entry name" value="4pyrrol_synth_GluRdtase"/>
</dbReference>
<dbReference type="Pfam" id="PF01488">
    <property type="entry name" value="Shikimate_DH"/>
    <property type="match status" value="1"/>
</dbReference>
<feature type="binding site" evidence="9 11">
    <location>
        <begin position="65"/>
        <end position="68"/>
    </location>
    <ligand>
        <name>substrate</name>
    </ligand>
</feature>
<dbReference type="InterPro" id="IPR006151">
    <property type="entry name" value="Shikm_DH/Glu-tRNA_Rdtase"/>
</dbReference>
<dbReference type="EC" id="1.2.1.70" evidence="3 9"/>
<evidence type="ECO:0000313" key="18">
    <source>
        <dbReference type="EMBL" id="SIT71129.1"/>
    </source>
</evidence>
<dbReference type="InterPro" id="IPR015895">
    <property type="entry name" value="4pyrrol_synth_GluRdtase_N"/>
</dbReference>
<dbReference type="InterPro" id="IPR018214">
    <property type="entry name" value="GluRdtase_CS"/>
</dbReference>
<keyword evidence="5 9" id="KW-0560">Oxidoreductase</keyword>
<feature type="domain" description="Glutamyl-tRNA reductase N-terminal" evidence="17">
    <location>
        <begin position="22"/>
        <end position="171"/>
    </location>
</feature>
<feature type="binding site" evidence="9 11">
    <location>
        <position position="135"/>
    </location>
    <ligand>
        <name>substrate</name>
    </ligand>
</feature>
<accession>A0A1R3W153</accession>
<dbReference type="FunFam" id="3.30.460.30:FF:000001">
    <property type="entry name" value="Glutamyl-tRNA reductase"/>
    <property type="match status" value="1"/>
</dbReference>
<dbReference type="SUPFAM" id="SSF69742">
    <property type="entry name" value="Glutamyl tRNA-reductase catalytic, N-terminal domain"/>
    <property type="match status" value="1"/>
</dbReference>
<dbReference type="NCBIfam" id="TIGR01035">
    <property type="entry name" value="hemA"/>
    <property type="match status" value="1"/>
</dbReference>
<dbReference type="FunFam" id="3.40.50.720:FF:000031">
    <property type="entry name" value="Glutamyl-tRNA reductase"/>
    <property type="match status" value="1"/>
</dbReference>
<evidence type="ECO:0000256" key="12">
    <source>
        <dbReference type="PIRSR" id="PIRSR000445-3"/>
    </source>
</evidence>
<sequence length="444" mass="49136">MTSMLKQNTLFTQTSRAMLFSLGVNHKSAPVGIRERIVFAPDRMDEALGGLQRATPVDEAAILSTCNRTEIYFRSEASHPDRKVLQWLGEYHRLKPDEIQPYLYRHTQDDAVRHLLRVACGLDSLVLGEPQILGQLKEAYQSAGNSGTLGRQLGRLFQHAFSVAKNVRTSTAIGSSPVSVAFAAVSLARQIWGDMRPLTAMMIGAGETIELAARHLHSHQVGHIIVANRTVERARPLADQFGAEIITLPAIPSRLPEADILISSTASPLPILGKGAVERALKARKRRPMFMVDIAVPRDIEPEVGSMENIYLYTVDDLEDVIQENLQSRREAARQAEEIIEAQVHSFMGWLRAQNAVGTIRAFRDKAHGVQIEVLDKALGMIEHGKTPEEALTFLAHTLTNKLLHDPCHRLNESARDGKLHLIEAAQTLFDLPGSDKPTDKFGS</sequence>
<dbReference type="PROSITE" id="PS00747">
    <property type="entry name" value="GLUTR"/>
    <property type="match status" value="1"/>
</dbReference>
<dbReference type="EMBL" id="FTPK01000002">
    <property type="protein sequence ID" value="SIT71129.1"/>
    <property type="molecule type" value="Genomic_DNA"/>
</dbReference>
<evidence type="ECO:0000256" key="2">
    <source>
        <dbReference type="ARBA" id="ARBA00005916"/>
    </source>
</evidence>
<dbReference type="GO" id="GO:0008883">
    <property type="term" value="F:glutamyl-tRNA reductase activity"/>
    <property type="evidence" value="ECO:0007669"/>
    <property type="project" value="UniProtKB-UniRule"/>
</dbReference>
<feature type="domain" description="Quinate/shikimate 5-dehydrogenase/glutamyl-tRNA reductase" evidence="16">
    <location>
        <begin position="187"/>
        <end position="321"/>
    </location>
</feature>
<dbReference type="STRING" id="233100.SAMN05216526_1483"/>
<dbReference type="HAMAP" id="MF_00087">
    <property type="entry name" value="Glu_tRNA_reductase"/>
    <property type="match status" value="1"/>
</dbReference>
<dbReference type="SUPFAM" id="SSF69075">
    <property type="entry name" value="Glutamyl tRNA-reductase dimerization domain"/>
    <property type="match status" value="1"/>
</dbReference>
<comment type="miscellaneous">
    <text evidence="9">During catalysis, the active site Cys acts as a nucleophile attacking the alpha-carbonyl group of tRNA-bound glutamate with the formation of a thioester intermediate between enzyme and glutamate, and the concomitant release of tRNA(Glu). The thioester intermediate is finally reduced by direct hydride transfer from NADPH, to form the product GSA.</text>
</comment>
<evidence type="ECO:0000313" key="19">
    <source>
        <dbReference type="Proteomes" id="UP000223759"/>
    </source>
</evidence>
<evidence type="ECO:0000259" key="17">
    <source>
        <dbReference type="Pfam" id="PF05201"/>
    </source>
</evidence>
<comment type="domain">
    <text evidence="9">Possesses an unusual extended V-shaped dimeric structure with each monomer consisting of three distinct domains arranged along a curved 'spinal' alpha-helix. The N-terminal catalytic domain specifically recognizes the glutamate moiety of the substrate. The second domain is the NADPH-binding domain, and the third C-terminal domain is responsible for dimerization.</text>
</comment>
<comment type="subunit">
    <text evidence="9">Homodimer.</text>
</comment>
<evidence type="ECO:0000256" key="10">
    <source>
        <dbReference type="PIRSR" id="PIRSR000445-1"/>
    </source>
</evidence>
<dbReference type="AlphaFoldDB" id="A0A1R3W153"/>
<reference evidence="18 19" key="1">
    <citation type="submission" date="2017-01" db="EMBL/GenBank/DDBJ databases">
        <authorList>
            <person name="Mah S.A."/>
            <person name="Swanson W.J."/>
            <person name="Moy G.W."/>
            <person name="Vacquier V.D."/>
        </authorList>
    </citation>
    <scope>NUCLEOTIDE SEQUENCE [LARGE SCALE GENOMIC DNA]</scope>
    <source>
        <strain evidence="18 19">M9</strain>
    </source>
</reference>
<gene>
    <name evidence="9" type="primary">hemA</name>
    <name evidence="18" type="ORF">SAMN05216526_1483</name>
</gene>
<evidence type="ECO:0000256" key="6">
    <source>
        <dbReference type="ARBA" id="ARBA00023244"/>
    </source>
</evidence>
<dbReference type="GO" id="GO:0019353">
    <property type="term" value="P:protoporphyrinogen IX biosynthetic process from glutamate"/>
    <property type="evidence" value="ECO:0007669"/>
    <property type="project" value="TreeGrafter"/>
</dbReference>
<evidence type="ECO:0000256" key="14">
    <source>
        <dbReference type="RuleBase" id="RU000584"/>
    </source>
</evidence>
<evidence type="ECO:0000256" key="9">
    <source>
        <dbReference type="HAMAP-Rule" id="MF_00087"/>
    </source>
</evidence>
<dbReference type="InterPro" id="IPR036291">
    <property type="entry name" value="NAD(P)-bd_dom_sf"/>
</dbReference>